<protein>
    <submittedName>
        <fullName evidence="2">Uncharacterized protein</fullName>
    </submittedName>
</protein>
<evidence type="ECO:0000313" key="2">
    <source>
        <dbReference type="EMBL" id="KAK7498107.1"/>
    </source>
</evidence>
<sequence>MTLIGQLPDDSAIIYLLTKDCVLHPAHAVLRHLCPADDSRSKRKQKIQLSCQRPPSSPVDIDVIIARRRNCPLENQPPTKHFNLDRNIE</sequence>
<dbReference type="AlphaFoldDB" id="A0ABD0LF54"/>
<comment type="caution">
    <text evidence="2">The sequence shown here is derived from an EMBL/GenBank/DDBJ whole genome shotgun (WGS) entry which is preliminary data.</text>
</comment>
<organism evidence="2 3">
    <name type="scientific">Batillaria attramentaria</name>
    <dbReference type="NCBI Taxonomy" id="370345"/>
    <lineage>
        <taxon>Eukaryota</taxon>
        <taxon>Metazoa</taxon>
        <taxon>Spiralia</taxon>
        <taxon>Lophotrochozoa</taxon>
        <taxon>Mollusca</taxon>
        <taxon>Gastropoda</taxon>
        <taxon>Caenogastropoda</taxon>
        <taxon>Sorbeoconcha</taxon>
        <taxon>Cerithioidea</taxon>
        <taxon>Batillariidae</taxon>
        <taxon>Batillaria</taxon>
    </lineage>
</organism>
<reference evidence="2 3" key="1">
    <citation type="journal article" date="2023" name="Sci. Data">
        <title>Genome assembly of the Korean intertidal mud-creeper Batillaria attramentaria.</title>
        <authorList>
            <person name="Patra A.K."/>
            <person name="Ho P.T."/>
            <person name="Jun S."/>
            <person name="Lee S.J."/>
            <person name="Kim Y."/>
            <person name="Won Y.J."/>
        </authorList>
    </citation>
    <scope>NUCLEOTIDE SEQUENCE [LARGE SCALE GENOMIC DNA]</scope>
    <source>
        <strain evidence="2">Wonlab-2016</strain>
    </source>
</reference>
<dbReference type="EMBL" id="JACVVK020000053">
    <property type="protein sequence ID" value="KAK7498107.1"/>
    <property type="molecule type" value="Genomic_DNA"/>
</dbReference>
<proteinExistence type="predicted"/>
<feature type="region of interest" description="Disordered" evidence="1">
    <location>
        <begin position="37"/>
        <end position="56"/>
    </location>
</feature>
<evidence type="ECO:0000313" key="3">
    <source>
        <dbReference type="Proteomes" id="UP001519460"/>
    </source>
</evidence>
<evidence type="ECO:0000256" key="1">
    <source>
        <dbReference type="SAM" id="MobiDB-lite"/>
    </source>
</evidence>
<accession>A0ABD0LF54</accession>
<dbReference type="Proteomes" id="UP001519460">
    <property type="component" value="Unassembled WGS sequence"/>
</dbReference>
<gene>
    <name evidence="2" type="ORF">BaRGS_00010695</name>
</gene>
<name>A0ABD0LF54_9CAEN</name>
<keyword evidence="3" id="KW-1185">Reference proteome</keyword>